<feature type="compositionally biased region" description="Acidic residues" evidence="4">
    <location>
        <begin position="218"/>
        <end position="228"/>
    </location>
</feature>
<proteinExistence type="predicted"/>
<keyword evidence="2" id="KW-0539">Nucleus</keyword>
<evidence type="ECO:0000256" key="3">
    <source>
        <dbReference type="SAM" id="Coils"/>
    </source>
</evidence>
<feature type="region of interest" description="Disordered" evidence="4">
    <location>
        <begin position="448"/>
        <end position="494"/>
    </location>
</feature>
<feature type="region of interest" description="Disordered" evidence="4">
    <location>
        <begin position="84"/>
        <end position="118"/>
    </location>
</feature>
<comment type="caution">
    <text evidence="5">The sequence shown here is derived from an EMBL/GenBank/DDBJ whole genome shotgun (WGS) entry which is preliminary data.</text>
</comment>
<feature type="region of interest" description="Disordered" evidence="4">
    <location>
        <begin position="1"/>
        <end position="70"/>
    </location>
</feature>
<feature type="region of interest" description="Disordered" evidence="4">
    <location>
        <begin position="203"/>
        <end position="228"/>
    </location>
</feature>
<comment type="subcellular location">
    <subcellularLocation>
        <location evidence="1">Nucleus</location>
    </subcellularLocation>
</comment>
<feature type="compositionally biased region" description="Basic and acidic residues" evidence="4">
    <location>
        <begin position="203"/>
        <end position="217"/>
    </location>
</feature>
<feature type="compositionally biased region" description="Basic residues" evidence="4">
    <location>
        <begin position="461"/>
        <end position="472"/>
    </location>
</feature>
<accession>A0A4S4LHJ1</accession>
<name>A0A4S4LHJ1_9AGAM</name>
<dbReference type="InterPro" id="IPR028211">
    <property type="entry name" value="Ntr2"/>
</dbReference>
<dbReference type="PANTHER" id="PTHR12214:SF0">
    <property type="entry name" value="LD29489P"/>
    <property type="match status" value="1"/>
</dbReference>
<evidence type="ECO:0000313" key="6">
    <source>
        <dbReference type="Proteomes" id="UP000310158"/>
    </source>
</evidence>
<evidence type="ECO:0008006" key="7">
    <source>
        <dbReference type="Google" id="ProtNLM"/>
    </source>
</evidence>
<dbReference type="Proteomes" id="UP000310158">
    <property type="component" value="Unassembled WGS sequence"/>
</dbReference>
<sequence>MSDAPIIFKRTKSKHTQKAREGILDTTQDTADVANNDEPSPSTLATKLKNKAKQRTKPKSTLSFGGEDEGEVEVFKVKKSRLSRKLTLGQHPPSPGGIPSNLDQATISTQPGGGPVYDQAYLSELKASTPSARAPRPPADDVYDVDVSMTELNAVEINNTLGGIETVIPSESSVLAAKEKRERLRVTESSGEDFISLSLTKRDEVYQGPHPESRLVREEDELGEGDDEFSEFTSAQERIALGKKARKAEASKRRDAMKELIADAEEVDEETEEWEQEQLRRGGLKAVESAAQKPLKQVYKPAPIPPLTPIPTLDPAVARITQVMTSLTQSHAQNTVSVAAIAAEQVQLDEREAELRELITKAELKRSWFAAFRDWVESVATFLDEKVFPLLEGLEEEHVSLLKERLDMINRRRRADDEDDLSSFLGSPPVAPHTEPEELDELGRIIAHSNPTAARRDRQSARHARRSRRQQSRRQGSQEVEEGYSTDSTLPPSDAADYQTALEKLLKKRDNVLSDVQAEEFKDPTLGIGKWFDEWRARFGDSYTGAWGGLGLVGAWEFWVRLELIGWSPFEDSRSLDSFSWYEAFYKYSRPRHPEGGLENEEADLGPDGDLVSAVISTTVIPRLATIIQGGGMDPYSAIDVRRIIDLAEEIEASVDRNSLKYQILLKAVYHCFQEAVTETDSLEKKHRALNNPRFDPEAIPSRRRFLSRQRKLLSNLLRWKKYAGELFGLGELSARLVQECMLPAAESGWEVGGEAIMRKVIV</sequence>
<dbReference type="EMBL" id="SGPL01000642">
    <property type="protein sequence ID" value="THH09290.1"/>
    <property type="molecule type" value="Genomic_DNA"/>
</dbReference>
<feature type="compositionally biased region" description="Basic residues" evidence="4">
    <location>
        <begin position="48"/>
        <end position="58"/>
    </location>
</feature>
<feature type="compositionally biased region" description="Polar residues" evidence="4">
    <location>
        <begin position="101"/>
        <end position="110"/>
    </location>
</feature>
<keyword evidence="3" id="KW-0175">Coiled coil</keyword>
<organism evidence="5 6">
    <name type="scientific">Bondarzewia mesenterica</name>
    <dbReference type="NCBI Taxonomy" id="1095465"/>
    <lineage>
        <taxon>Eukaryota</taxon>
        <taxon>Fungi</taxon>
        <taxon>Dikarya</taxon>
        <taxon>Basidiomycota</taxon>
        <taxon>Agaricomycotina</taxon>
        <taxon>Agaricomycetes</taxon>
        <taxon>Russulales</taxon>
        <taxon>Bondarzewiaceae</taxon>
        <taxon>Bondarzewia</taxon>
    </lineage>
</organism>
<evidence type="ECO:0000256" key="2">
    <source>
        <dbReference type="ARBA" id="ARBA00023242"/>
    </source>
</evidence>
<gene>
    <name evidence="5" type="ORF">EW146_g8722</name>
</gene>
<dbReference type="Pfam" id="PF15458">
    <property type="entry name" value="NTR2"/>
    <property type="match status" value="1"/>
</dbReference>
<feature type="region of interest" description="Disordered" evidence="4">
    <location>
        <begin position="417"/>
        <end position="436"/>
    </location>
</feature>
<evidence type="ECO:0000313" key="5">
    <source>
        <dbReference type="EMBL" id="THH09290.1"/>
    </source>
</evidence>
<dbReference type="AlphaFoldDB" id="A0A4S4LHJ1"/>
<keyword evidence="6" id="KW-1185">Reference proteome</keyword>
<dbReference type="OrthoDB" id="429427at2759"/>
<feature type="coiled-coil region" evidence="3">
    <location>
        <begin position="247"/>
        <end position="277"/>
    </location>
</feature>
<protein>
    <recommendedName>
        <fullName evidence="7">GCF C-terminal domain-containing protein</fullName>
    </recommendedName>
</protein>
<dbReference type="GO" id="GO:0000390">
    <property type="term" value="P:spliceosomal complex disassembly"/>
    <property type="evidence" value="ECO:0007669"/>
    <property type="project" value="InterPro"/>
</dbReference>
<dbReference type="PANTHER" id="PTHR12214">
    <property type="entry name" value="GC-RICH SEQUENCE DNA-BINDING FACTOR"/>
    <property type="match status" value="1"/>
</dbReference>
<dbReference type="InterPro" id="IPR012890">
    <property type="entry name" value="GCFC2-like"/>
</dbReference>
<evidence type="ECO:0000256" key="4">
    <source>
        <dbReference type="SAM" id="MobiDB-lite"/>
    </source>
</evidence>
<dbReference type="GO" id="GO:0003677">
    <property type="term" value="F:DNA binding"/>
    <property type="evidence" value="ECO:0007669"/>
    <property type="project" value="InterPro"/>
</dbReference>
<evidence type="ECO:0000256" key="1">
    <source>
        <dbReference type="ARBA" id="ARBA00004123"/>
    </source>
</evidence>
<reference evidence="5 6" key="1">
    <citation type="submission" date="2019-02" db="EMBL/GenBank/DDBJ databases">
        <title>Genome sequencing of the rare red list fungi Bondarzewia mesenterica.</title>
        <authorList>
            <person name="Buettner E."/>
            <person name="Kellner H."/>
        </authorList>
    </citation>
    <scope>NUCLEOTIDE SEQUENCE [LARGE SCALE GENOMIC DNA]</scope>
    <source>
        <strain evidence="5 6">DSM 108281</strain>
    </source>
</reference>
<dbReference type="GO" id="GO:0071008">
    <property type="term" value="C:U2-type post-mRNA release spliceosomal complex"/>
    <property type="evidence" value="ECO:0007669"/>
    <property type="project" value="InterPro"/>
</dbReference>